<evidence type="ECO:0000256" key="1">
    <source>
        <dbReference type="SAM" id="MobiDB-lite"/>
    </source>
</evidence>
<sequence length="109" mass="10667">MVSGGEHPAVRGGDDRSHERIGTSGPAQGLRHGQGQGLLGTGNCGAGNLGAGNLGAGNLGAGDLAASNDAVRRAHGTRTVGSGMTVSTSGFSFALACTQTKKPTRVKAP</sequence>
<keyword evidence="3" id="KW-1185">Reference proteome</keyword>
<evidence type="ECO:0000313" key="2">
    <source>
        <dbReference type="EMBL" id="MFB9070307.1"/>
    </source>
</evidence>
<feature type="compositionally biased region" description="Gly residues" evidence="1">
    <location>
        <begin position="32"/>
        <end position="42"/>
    </location>
</feature>
<reference evidence="2 3" key="1">
    <citation type="submission" date="2024-09" db="EMBL/GenBank/DDBJ databases">
        <authorList>
            <person name="Sun Q."/>
            <person name="Mori K."/>
        </authorList>
    </citation>
    <scope>NUCLEOTIDE SEQUENCE [LARGE SCALE GENOMIC DNA]</scope>
    <source>
        <strain evidence="2 3">CCM 7609</strain>
    </source>
</reference>
<proteinExistence type="predicted"/>
<accession>A0ABV5FUF3</accession>
<organism evidence="2 3">
    <name type="scientific">Citricoccus parietis</name>
    <dbReference type="NCBI Taxonomy" id="592307"/>
    <lineage>
        <taxon>Bacteria</taxon>
        <taxon>Bacillati</taxon>
        <taxon>Actinomycetota</taxon>
        <taxon>Actinomycetes</taxon>
        <taxon>Micrococcales</taxon>
        <taxon>Micrococcaceae</taxon>
        <taxon>Citricoccus</taxon>
    </lineage>
</organism>
<feature type="region of interest" description="Disordered" evidence="1">
    <location>
        <begin position="1"/>
        <end position="42"/>
    </location>
</feature>
<dbReference type="EMBL" id="JBHMFI010000001">
    <property type="protein sequence ID" value="MFB9070307.1"/>
    <property type="molecule type" value="Genomic_DNA"/>
</dbReference>
<feature type="compositionally biased region" description="Basic and acidic residues" evidence="1">
    <location>
        <begin position="8"/>
        <end position="21"/>
    </location>
</feature>
<evidence type="ECO:0000313" key="3">
    <source>
        <dbReference type="Proteomes" id="UP001589575"/>
    </source>
</evidence>
<evidence type="ECO:0008006" key="4">
    <source>
        <dbReference type="Google" id="ProtNLM"/>
    </source>
</evidence>
<comment type="caution">
    <text evidence="2">The sequence shown here is derived from an EMBL/GenBank/DDBJ whole genome shotgun (WGS) entry which is preliminary data.</text>
</comment>
<name>A0ABV5FUF3_9MICC</name>
<protein>
    <recommendedName>
        <fullName evidence="4">Pentapeptide repeat-containing protein</fullName>
    </recommendedName>
</protein>
<gene>
    <name evidence="2" type="ORF">ACFFX0_03550</name>
</gene>
<dbReference type="Proteomes" id="UP001589575">
    <property type="component" value="Unassembled WGS sequence"/>
</dbReference>